<name>A0ABU9ALA0_PSEA5</name>
<evidence type="ECO:0000256" key="1">
    <source>
        <dbReference type="SAM" id="MobiDB-lite"/>
    </source>
</evidence>
<keyword evidence="2" id="KW-0472">Membrane</keyword>
<reference evidence="3 4" key="1">
    <citation type="submission" date="2024-03" db="EMBL/GenBank/DDBJ databases">
        <title>Draft genome sequence of Pseudonocardia carboxydivorans JCM 14827.</title>
        <authorList>
            <person name="Duangmal K."/>
        </authorList>
    </citation>
    <scope>NUCLEOTIDE SEQUENCE [LARGE SCALE GENOMIC DNA]</scope>
    <source>
        <strain evidence="3 4">JCM 14827</strain>
    </source>
</reference>
<dbReference type="RefSeq" id="WP_346864764.1">
    <property type="nucleotide sequence ID" value="NZ_JBBPIX010000019.1"/>
</dbReference>
<feature type="compositionally biased region" description="Low complexity" evidence="1">
    <location>
        <begin position="87"/>
        <end position="133"/>
    </location>
</feature>
<dbReference type="Proteomes" id="UP001367513">
    <property type="component" value="Unassembled WGS sequence"/>
</dbReference>
<evidence type="ECO:0000313" key="3">
    <source>
        <dbReference type="EMBL" id="MEK6466963.1"/>
    </source>
</evidence>
<proteinExistence type="predicted"/>
<feature type="region of interest" description="Disordered" evidence="1">
    <location>
        <begin position="1"/>
        <end position="51"/>
    </location>
</feature>
<keyword evidence="2" id="KW-1133">Transmembrane helix</keyword>
<evidence type="ECO:0000256" key="2">
    <source>
        <dbReference type="SAM" id="Phobius"/>
    </source>
</evidence>
<accession>A0ABU9ALA0</accession>
<feature type="compositionally biased region" description="Low complexity" evidence="1">
    <location>
        <begin position="141"/>
        <end position="157"/>
    </location>
</feature>
<organism evidence="3 4">
    <name type="scientific">Pseudonocardia alni subsp. carboxydivorans</name>
    <dbReference type="NCBI Taxonomy" id="415010"/>
    <lineage>
        <taxon>Bacteria</taxon>
        <taxon>Bacillati</taxon>
        <taxon>Actinomycetota</taxon>
        <taxon>Actinomycetes</taxon>
        <taxon>Pseudonocardiales</taxon>
        <taxon>Pseudonocardiaceae</taxon>
        <taxon>Pseudonocardia</taxon>
    </lineage>
</organism>
<keyword evidence="4" id="KW-1185">Reference proteome</keyword>
<protein>
    <submittedName>
        <fullName evidence="3">Uncharacterized protein</fullName>
    </submittedName>
</protein>
<keyword evidence="2" id="KW-0812">Transmembrane</keyword>
<feature type="region of interest" description="Disordered" evidence="1">
    <location>
        <begin position="65"/>
        <end position="173"/>
    </location>
</feature>
<comment type="caution">
    <text evidence="3">The sequence shown here is derived from an EMBL/GenBank/DDBJ whole genome shotgun (WGS) entry which is preliminary data.</text>
</comment>
<evidence type="ECO:0000313" key="4">
    <source>
        <dbReference type="Proteomes" id="UP001367513"/>
    </source>
</evidence>
<dbReference type="EMBL" id="JBBPIX010000019">
    <property type="protein sequence ID" value="MEK6466963.1"/>
    <property type="molecule type" value="Genomic_DNA"/>
</dbReference>
<feature type="compositionally biased region" description="Low complexity" evidence="1">
    <location>
        <begin position="41"/>
        <end position="51"/>
    </location>
</feature>
<feature type="compositionally biased region" description="Basic and acidic residues" evidence="1">
    <location>
        <begin position="1"/>
        <end position="12"/>
    </location>
</feature>
<feature type="compositionally biased region" description="Low complexity" evidence="1">
    <location>
        <begin position="18"/>
        <end position="28"/>
    </location>
</feature>
<sequence length="219" mass="22061">MRELDERIRDHGAVGCLTGAPAPGTPTSRARRAARERVRAADGLAGAAGAGSSAAARAAHRWAAHGARERALTESVARHPAARSRRAPVSGAPGAGVPVSGPAGGPNPAVRTPRCTTADPAPRATATLTRPAPAAAPPRPRSVAVPAPRTVRPPSRRCLVPARPRPARSRARGRPERFLTGVAALLCAMTAVVALGLLGDAAAGWNAPAAAVPSVGAVR</sequence>
<gene>
    <name evidence="3" type="ORF">WG925_24785</name>
</gene>
<feature type="transmembrane region" description="Helical" evidence="2">
    <location>
        <begin position="178"/>
        <end position="198"/>
    </location>
</feature>